<name>A0A495PVI8_9FLAO</name>
<dbReference type="Proteomes" id="UP000276282">
    <property type="component" value="Unassembled WGS sequence"/>
</dbReference>
<dbReference type="AlphaFoldDB" id="A0A495PVI8"/>
<reference evidence="1 2" key="1">
    <citation type="submission" date="2018-10" db="EMBL/GenBank/DDBJ databases">
        <title>Genomic Encyclopedia of Archaeal and Bacterial Type Strains, Phase II (KMG-II): from individual species to whole genera.</title>
        <authorList>
            <person name="Goeker M."/>
        </authorList>
    </citation>
    <scope>NUCLEOTIDE SEQUENCE [LARGE SCALE GENOMIC DNA]</scope>
    <source>
        <strain evidence="1 2">DSM 19839</strain>
    </source>
</reference>
<accession>A0A495PVI8</accession>
<proteinExistence type="predicted"/>
<comment type="caution">
    <text evidence="1">The sequence shown here is derived from an EMBL/GenBank/DDBJ whole genome shotgun (WGS) entry which is preliminary data.</text>
</comment>
<protein>
    <submittedName>
        <fullName evidence="1">Uncharacterized protein</fullName>
    </submittedName>
</protein>
<dbReference type="EMBL" id="RBLG01000002">
    <property type="protein sequence ID" value="RKS53785.1"/>
    <property type="molecule type" value="Genomic_DNA"/>
</dbReference>
<sequence>MSNSKRKHPILPNCFAVSEKAEKQQANRKLRRLVKEKLSDSNYELPDLKEVADKWNWSKDGKSYRSDLSNKQLTK</sequence>
<gene>
    <name evidence="1" type="ORF">BC962_2041</name>
</gene>
<dbReference type="OrthoDB" id="8526439at2"/>
<evidence type="ECO:0000313" key="2">
    <source>
        <dbReference type="Proteomes" id="UP000276282"/>
    </source>
</evidence>
<evidence type="ECO:0000313" key="1">
    <source>
        <dbReference type="EMBL" id="RKS53785.1"/>
    </source>
</evidence>
<keyword evidence="2" id="KW-1185">Reference proteome</keyword>
<dbReference type="RefSeq" id="WP_121345859.1">
    <property type="nucleotide sequence ID" value="NZ_RBLG01000002.1"/>
</dbReference>
<organism evidence="1 2">
    <name type="scientific">Gillisia mitskevichiae</name>
    <dbReference type="NCBI Taxonomy" id="270921"/>
    <lineage>
        <taxon>Bacteria</taxon>
        <taxon>Pseudomonadati</taxon>
        <taxon>Bacteroidota</taxon>
        <taxon>Flavobacteriia</taxon>
        <taxon>Flavobacteriales</taxon>
        <taxon>Flavobacteriaceae</taxon>
        <taxon>Gillisia</taxon>
    </lineage>
</organism>